<keyword evidence="7" id="KW-0408">Iron</keyword>
<keyword evidence="10 12" id="KW-0472">Membrane</keyword>
<dbReference type="EMBL" id="JAJJMM010000001">
    <property type="protein sequence ID" value="MCC9063718.1"/>
    <property type="molecule type" value="Genomic_DNA"/>
</dbReference>
<proteinExistence type="inferred from homology"/>
<evidence type="ECO:0000256" key="14">
    <source>
        <dbReference type="SAM" id="SignalP"/>
    </source>
</evidence>
<evidence type="ECO:0000256" key="4">
    <source>
        <dbReference type="ARBA" id="ARBA00022496"/>
    </source>
</evidence>
<keyword evidence="8" id="KW-0406">Ion transport</keyword>
<evidence type="ECO:0000259" key="15">
    <source>
        <dbReference type="Pfam" id="PF00593"/>
    </source>
</evidence>
<evidence type="ECO:0000313" key="18">
    <source>
        <dbReference type="Proteomes" id="UP001430679"/>
    </source>
</evidence>
<dbReference type="InterPro" id="IPR008969">
    <property type="entry name" value="CarboxyPept-like_regulatory"/>
</dbReference>
<evidence type="ECO:0000256" key="9">
    <source>
        <dbReference type="ARBA" id="ARBA00023077"/>
    </source>
</evidence>
<evidence type="ECO:0000256" key="5">
    <source>
        <dbReference type="ARBA" id="ARBA00022692"/>
    </source>
</evidence>
<dbReference type="SUPFAM" id="SSF56935">
    <property type="entry name" value="Porins"/>
    <property type="match status" value="1"/>
</dbReference>
<evidence type="ECO:0000259" key="16">
    <source>
        <dbReference type="Pfam" id="PF07715"/>
    </source>
</evidence>
<evidence type="ECO:0000256" key="7">
    <source>
        <dbReference type="ARBA" id="ARBA00023004"/>
    </source>
</evidence>
<organism evidence="17 18">
    <name type="scientific">Flavobacterium piscisymbiosum</name>
    <dbReference type="NCBI Taxonomy" id="2893753"/>
    <lineage>
        <taxon>Bacteria</taxon>
        <taxon>Pseudomonadati</taxon>
        <taxon>Bacteroidota</taxon>
        <taxon>Flavobacteriia</taxon>
        <taxon>Flavobacteriales</taxon>
        <taxon>Flavobacteriaceae</taxon>
        <taxon>Flavobacterium</taxon>
    </lineage>
</organism>
<protein>
    <submittedName>
        <fullName evidence="17">TonB-dependent receptor</fullName>
    </submittedName>
</protein>
<evidence type="ECO:0000256" key="6">
    <source>
        <dbReference type="ARBA" id="ARBA00022729"/>
    </source>
</evidence>
<dbReference type="Gene3D" id="2.170.130.10">
    <property type="entry name" value="TonB-dependent receptor, plug domain"/>
    <property type="match status" value="1"/>
</dbReference>
<keyword evidence="9 13" id="KW-0798">TonB box</keyword>
<dbReference type="InterPro" id="IPR037066">
    <property type="entry name" value="Plug_dom_sf"/>
</dbReference>
<evidence type="ECO:0000256" key="10">
    <source>
        <dbReference type="ARBA" id="ARBA00023136"/>
    </source>
</evidence>
<feature type="signal peptide" evidence="14">
    <location>
        <begin position="1"/>
        <end position="18"/>
    </location>
</feature>
<dbReference type="InterPro" id="IPR012910">
    <property type="entry name" value="Plug_dom"/>
</dbReference>
<reference evidence="17" key="1">
    <citation type="submission" date="2021-11" db="EMBL/GenBank/DDBJ databases">
        <title>Description of novel Flavobacterium species.</title>
        <authorList>
            <person name="Saticioglu I.B."/>
            <person name="Ay H."/>
            <person name="Altun S."/>
            <person name="Duman M."/>
        </authorList>
    </citation>
    <scope>NUCLEOTIDE SEQUENCE</scope>
    <source>
        <strain evidence="17">F-30</strain>
    </source>
</reference>
<evidence type="ECO:0000256" key="12">
    <source>
        <dbReference type="PROSITE-ProRule" id="PRU01360"/>
    </source>
</evidence>
<sequence>MKKLLYILILLVSYSVSAQEITGRIFSDDNEALEGINVQLENTNFHTVTNEYGEFTFKNLPKGNYTLVASAIAYSAKKELVLLSEHHSIFLNLKLSKLTTLLQEVIIEGRRNSFKDQASVYTSKMRLKDIENPQVSSVVSSQVLTEQAVSTLNSAVRSLNGVSRGWAWTNSFYIIRGFHKPTYMRNGVASYATSDPDVTNLEQLQAIKGPSGTLYGSTLVSFGGLINRITKKPFDGFHTEIGYHGGSYGLSRFTADVNVPLDKEKNVLFRVNASYHYSGSFQDSGFMSSTFIAPSLTYRVNDRLSFNMDIEILSKESTPEFELTPAGKWLGNNTKNHSSAIPIDYKKSFSNNSQVLKNPSQSLYGQINYKISDKWNSQTNIIRTVTENSGDYPHYRLLQGDSLLQRNTIQYGKSTYAIVQIQQNFTGEFRLAKLRNRVLLGLDYYSNSSNTVSNSLGEGGRPSIDTLNILHPMPGYSNFNSVIINQKLSAYTPTSSLSDVKTYSVYGSDVINFTDRLSAMLSVRIDRYINEGTTRLATNTTTGAYNQTAVSPKFGLVYQLFKDRVSLFGNYMNGFQNVAPFTQPDGTVSVFKPQMANQWEFGIKTDLSNEKLTATISYYDISLSNIIRSSGTTQGTNYRVQDGTQNSRGFEADIYSKPVEGLLLNAGYAYNHSTATSSNAAFQGLRPEDAGPESTLTFYASYNISRGVLSGLGAGFGGNYSSKNVIINNRNQGEFYLEAYRIYNAGIFYNRSRYRFAANVDNLANSKYYTGSFWTYSPGMLRKLTISATLKF</sequence>
<dbReference type="Gene3D" id="2.40.170.20">
    <property type="entry name" value="TonB-dependent receptor, beta-barrel domain"/>
    <property type="match status" value="1"/>
</dbReference>
<comment type="caution">
    <text evidence="17">The sequence shown here is derived from an EMBL/GenBank/DDBJ whole genome shotgun (WGS) entry which is preliminary data.</text>
</comment>
<keyword evidence="3 12" id="KW-1134">Transmembrane beta strand</keyword>
<dbReference type="SUPFAM" id="SSF49464">
    <property type="entry name" value="Carboxypeptidase regulatory domain-like"/>
    <property type="match status" value="1"/>
</dbReference>
<keyword evidence="2 12" id="KW-0813">Transport</keyword>
<accession>A0ABS8MDW3</accession>
<keyword evidence="18" id="KW-1185">Reference proteome</keyword>
<dbReference type="PANTHER" id="PTHR32552">
    <property type="entry name" value="FERRICHROME IRON RECEPTOR-RELATED"/>
    <property type="match status" value="1"/>
</dbReference>
<feature type="chain" id="PRO_5045719236" evidence="14">
    <location>
        <begin position="19"/>
        <end position="792"/>
    </location>
</feature>
<gene>
    <name evidence="17" type="ORF">LNP81_12040</name>
</gene>
<comment type="similarity">
    <text evidence="12 13">Belongs to the TonB-dependent receptor family.</text>
</comment>
<keyword evidence="5 12" id="KW-0812">Transmembrane</keyword>
<dbReference type="PANTHER" id="PTHR32552:SF68">
    <property type="entry name" value="FERRICHROME OUTER MEMBRANE TRANSPORTER_PHAGE RECEPTOR"/>
    <property type="match status" value="1"/>
</dbReference>
<keyword evidence="4" id="KW-0410">Iron transport</keyword>
<dbReference type="Pfam" id="PF00593">
    <property type="entry name" value="TonB_dep_Rec_b-barrel"/>
    <property type="match status" value="1"/>
</dbReference>
<evidence type="ECO:0000256" key="2">
    <source>
        <dbReference type="ARBA" id="ARBA00022448"/>
    </source>
</evidence>
<dbReference type="Proteomes" id="UP001430679">
    <property type="component" value="Unassembled WGS sequence"/>
</dbReference>
<dbReference type="InterPro" id="IPR000531">
    <property type="entry name" value="Beta-barrel_TonB"/>
</dbReference>
<keyword evidence="17" id="KW-0675">Receptor</keyword>
<dbReference type="Gene3D" id="2.60.40.1120">
    <property type="entry name" value="Carboxypeptidase-like, regulatory domain"/>
    <property type="match status" value="1"/>
</dbReference>
<evidence type="ECO:0000313" key="17">
    <source>
        <dbReference type="EMBL" id="MCC9063718.1"/>
    </source>
</evidence>
<evidence type="ECO:0000256" key="8">
    <source>
        <dbReference type="ARBA" id="ARBA00023065"/>
    </source>
</evidence>
<dbReference type="Pfam" id="PF13715">
    <property type="entry name" value="CarbopepD_reg_2"/>
    <property type="match status" value="1"/>
</dbReference>
<dbReference type="CDD" id="cd01347">
    <property type="entry name" value="ligand_gated_channel"/>
    <property type="match status" value="1"/>
</dbReference>
<keyword evidence="6 14" id="KW-0732">Signal</keyword>
<evidence type="ECO:0000256" key="3">
    <source>
        <dbReference type="ARBA" id="ARBA00022452"/>
    </source>
</evidence>
<keyword evidence="11 12" id="KW-0998">Cell outer membrane</keyword>
<dbReference type="InterPro" id="IPR039426">
    <property type="entry name" value="TonB-dep_rcpt-like"/>
</dbReference>
<dbReference type="Pfam" id="PF07715">
    <property type="entry name" value="Plug"/>
    <property type="match status" value="1"/>
</dbReference>
<dbReference type="PROSITE" id="PS52016">
    <property type="entry name" value="TONB_DEPENDENT_REC_3"/>
    <property type="match status" value="1"/>
</dbReference>
<name>A0ABS8MDW3_9FLAO</name>
<evidence type="ECO:0000256" key="1">
    <source>
        <dbReference type="ARBA" id="ARBA00004571"/>
    </source>
</evidence>
<evidence type="ECO:0000256" key="11">
    <source>
        <dbReference type="ARBA" id="ARBA00023237"/>
    </source>
</evidence>
<evidence type="ECO:0000256" key="13">
    <source>
        <dbReference type="RuleBase" id="RU003357"/>
    </source>
</evidence>
<comment type="subcellular location">
    <subcellularLocation>
        <location evidence="1 12">Cell outer membrane</location>
        <topology evidence="1 12">Multi-pass membrane protein</topology>
    </subcellularLocation>
</comment>
<feature type="domain" description="TonB-dependent receptor-like beta-barrel" evidence="15">
    <location>
        <begin position="400"/>
        <end position="763"/>
    </location>
</feature>
<dbReference type="InterPro" id="IPR036942">
    <property type="entry name" value="Beta-barrel_TonB_sf"/>
</dbReference>
<dbReference type="RefSeq" id="WP_230036105.1">
    <property type="nucleotide sequence ID" value="NZ_JAJJMM010000001.1"/>
</dbReference>
<feature type="domain" description="TonB-dependent receptor plug" evidence="16">
    <location>
        <begin position="130"/>
        <end position="218"/>
    </location>
</feature>